<dbReference type="EMBL" id="CP029462">
    <property type="protein sequence ID" value="AXL20927.1"/>
    <property type="molecule type" value="Genomic_DNA"/>
</dbReference>
<name>A0A346AYI4_9FIRM</name>
<dbReference type="InterPro" id="IPR003786">
    <property type="entry name" value="FdhD"/>
</dbReference>
<keyword evidence="4" id="KW-1185">Reference proteome</keyword>
<sequence>MRGNQTSSCREYPCLLYRKGGTEAASAMVSDEIAWDLWLNDCCVRHMTSSPHELDVLAVGYCLQQGLIKDGQAVRAFYENRGVSVAVVGIKPTLASKRRPMTVTVERLCSYGTLLDELSAAHHMTHGVHEGALVQDGVVLAYAEDVSRYNVLDRLAGEVYLRNIDTSQAVLVFSGRVPQQVAEKASVLGVSCIASRAMATSAGIEAAARLGLTLVCALRSDSFRVFAHEERIIVK</sequence>
<evidence type="ECO:0000256" key="2">
    <source>
        <dbReference type="ARBA" id="ARBA00023150"/>
    </source>
</evidence>
<dbReference type="PANTHER" id="PTHR30592:SF1">
    <property type="entry name" value="SULFUR CARRIER PROTEIN FDHD"/>
    <property type="match status" value="1"/>
</dbReference>
<dbReference type="OrthoDB" id="9782042at2"/>
<dbReference type="GO" id="GO:0006777">
    <property type="term" value="P:Mo-molybdopterin cofactor biosynthetic process"/>
    <property type="evidence" value="ECO:0007669"/>
    <property type="project" value="UniProtKB-KW"/>
</dbReference>
<evidence type="ECO:0000313" key="4">
    <source>
        <dbReference type="Proteomes" id="UP000254337"/>
    </source>
</evidence>
<accession>A0A346AYI4</accession>
<dbReference type="InterPro" id="IPR016193">
    <property type="entry name" value="Cytidine_deaminase-like"/>
</dbReference>
<dbReference type="Pfam" id="PF02634">
    <property type="entry name" value="FdhD-NarQ"/>
    <property type="match status" value="1"/>
</dbReference>
<dbReference type="GO" id="GO:0016783">
    <property type="term" value="F:sulfurtransferase activity"/>
    <property type="evidence" value="ECO:0007669"/>
    <property type="project" value="InterPro"/>
</dbReference>
<evidence type="ECO:0000256" key="1">
    <source>
        <dbReference type="ARBA" id="ARBA00022490"/>
    </source>
</evidence>
<dbReference type="AlphaFoldDB" id="A0A346AYI4"/>
<dbReference type="PIRSF" id="PIRSF015626">
    <property type="entry name" value="FdhD"/>
    <property type="match status" value="1"/>
</dbReference>
<dbReference type="PANTHER" id="PTHR30592">
    <property type="entry name" value="FORMATE DEHYDROGENASE"/>
    <property type="match status" value="1"/>
</dbReference>
<protein>
    <submittedName>
        <fullName evidence="3">Fatty-acid co-A racemase</fullName>
    </submittedName>
</protein>
<dbReference type="Proteomes" id="UP000254337">
    <property type="component" value="Chromosome"/>
</dbReference>
<dbReference type="SUPFAM" id="SSF53927">
    <property type="entry name" value="Cytidine deaminase-like"/>
    <property type="match status" value="1"/>
</dbReference>
<proteinExistence type="predicted"/>
<keyword evidence="1" id="KW-0963">Cytoplasm</keyword>
<reference evidence="3 4" key="1">
    <citation type="submission" date="2018-05" db="EMBL/GenBank/DDBJ databases">
        <title>Complete genome sequence of Megasphaera sp. AJH120T, isolated from the ceca of a chicken.</title>
        <authorList>
            <person name="Maki J."/>
            <person name="Looft T."/>
        </authorList>
    </citation>
    <scope>NUCLEOTIDE SEQUENCE [LARGE SCALE GENOMIC DNA]</scope>
    <source>
        <strain evidence="3 4">AJH120</strain>
    </source>
</reference>
<organism evidence="3 4">
    <name type="scientific">Megasphaera stantonii</name>
    <dbReference type="NCBI Taxonomy" id="2144175"/>
    <lineage>
        <taxon>Bacteria</taxon>
        <taxon>Bacillati</taxon>
        <taxon>Bacillota</taxon>
        <taxon>Negativicutes</taxon>
        <taxon>Veillonellales</taxon>
        <taxon>Veillonellaceae</taxon>
        <taxon>Megasphaera</taxon>
    </lineage>
</organism>
<dbReference type="Gene3D" id="3.40.140.10">
    <property type="entry name" value="Cytidine Deaminase, domain 2"/>
    <property type="match status" value="1"/>
</dbReference>
<gene>
    <name evidence="3" type="ORF">DKB62_04715</name>
</gene>
<dbReference type="KEGG" id="meg:DKB62_04715"/>
<evidence type="ECO:0000313" key="3">
    <source>
        <dbReference type="EMBL" id="AXL20927.1"/>
    </source>
</evidence>
<keyword evidence="2" id="KW-0501">Molybdenum cofactor biosynthesis</keyword>